<feature type="domain" description="AMP-dependent synthetase/ligase" evidence="2">
    <location>
        <begin position="13"/>
        <end position="359"/>
    </location>
</feature>
<comment type="similarity">
    <text evidence="1">Belongs to the ATP-dependent AMP-binding enzyme family.</text>
</comment>
<dbReference type="InterPro" id="IPR045851">
    <property type="entry name" value="AMP-bd_C_sf"/>
</dbReference>
<dbReference type="SUPFAM" id="SSF56801">
    <property type="entry name" value="Acetyl-CoA synthetase-like"/>
    <property type="match status" value="1"/>
</dbReference>
<dbReference type="PROSITE" id="PS00455">
    <property type="entry name" value="AMP_BINDING"/>
    <property type="match status" value="1"/>
</dbReference>
<proteinExistence type="inferred from homology"/>
<dbReference type="Gene3D" id="3.40.50.12780">
    <property type="entry name" value="N-terminal domain of ligase-like"/>
    <property type="match status" value="1"/>
</dbReference>
<dbReference type="InterPro" id="IPR042099">
    <property type="entry name" value="ANL_N_sf"/>
</dbReference>
<protein>
    <submittedName>
        <fullName evidence="4">AMP-dependent synthetase</fullName>
    </submittedName>
</protein>
<evidence type="ECO:0000256" key="1">
    <source>
        <dbReference type="ARBA" id="ARBA00006432"/>
    </source>
</evidence>
<dbReference type="RefSeq" id="WP_254021618.1">
    <property type="nucleotide sequence ID" value="NZ_CAKXZT010000166.1"/>
</dbReference>
<organism evidence="4 5">
    <name type="scientific">Mesorhizobium escarrei</name>
    <dbReference type="NCBI Taxonomy" id="666018"/>
    <lineage>
        <taxon>Bacteria</taxon>
        <taxon>Pseudomonadati</taxon>
        <taxon>Pseudomonadota</taxon>
        <taxon>Alphaproteobacteria</taxon>
        <taxon>Hyphomicrobiales</taxon>
        <taxon>Phyllobacteriaceae</taxon>
        <taxon>Mesorhizobium</taxon>
    </lineage>
</organism>
<name>A0ABM9EG60_9HYPH</name>
<dbReference type="InterPro" id="IPR025110">
    <property type="entry name" value="AMP-bd_C"/>
</dbReference>
<comment type="caution">
    <text evidence="4">The sequence shown here is derived from an EMBL/GenBank/DDBJ whole genome shotgun (WGS) entry which is preliminary data.</text>
</comment>
<dbReference type="Gene3D" id="3.30.300.30">
    <property type="match status" value="1"/>
</dbReference>
<dbReference type="Proteomes" id="UP001153050">
    <property type="component" value="Unassembled WGS sequence"/>
</dbReference>
<dbReference type="EMBL" id="CAKXZT010000166">
    <property type="protein sequence ID" value="CAH2408349.1"/>
    <property type="molecule type" value="Genomic_DNA"/>
</dbReference>
<evidence type="ECO:0000259" key="3">
    <source>
        <dbReference type="Pfam" id="PF13193"/>
    </source>
</evidence>
<dbReference type="PANTHER" id="PTHR43201:SF8">
    <property type="entry name" value="ACYL-COA SYNTHETASE FAMILY MEMBER 3"/>
    <property type="match status" value="1"/>
</dbReference>
<feature type="domain" description="AMP-binding enzyme C-terminal" evidence="3">
    <location>
        <begin position="409"/>
        <end position="484"/>
    </location>
</feature>
<dbReference type="InterPro" id="IPR020845">
    <property type="entry name" value="AMP-binding_CS"/>
</dbReference>
<reference evidence="4 5" key="1">
    <citation type="submission" date="2022-03" db="EMBL/GenBank/DDBJ databases">
        <authorList>
            <person name="Brunel B."/>
        </authorList>
    </citation>
    <scope>NUCLEOTIDE SEQUENCE [LARGE SCALE GENOMIC DNA]</scope>
    <source>
        <strain evidence="4">STM5069sample</strain>
    </source>
</reference>
<dbReference type="InterPro" id="IPR000873">
    <property type="entry name" value="AMP-dep_synth/lig_dom"/>
</dbReference>
<evidence type="ECO:0000259" key="2">
    <source>
        <dbReference type="Pfam" id="PF00501"/>
    </source>
</evidence>
<evidence type="ECO:0000313" key="4">
    <source>
        <dbReference type="EMBL" id="CAH2408349.1"/>
    </source>
</evidence>
<evidence type="ECO:0000313" key="5">
    <source>
        <dbReference type="Proteomes" id="UP001153050"/>
    </source>
</evidence>
<accession>A0ABM9EG60</accession>
<keyword evidence="5" id="KW-1185">Reference proteome</keyword>
<dbReference type="Pfam" id="PF13193">
    <property type="entry name" value="AMP-binding_C"/>
    <property type="match status" value="1"/>
</dbReference>
<sequence length="496" mass="53121">MTQTVYSHLARIIDRQGGKVAVRFEAETLTYGAFGAAVEIAARHLQALGIGKGTTFSAYAQNCTEIMIAYYAAARLGAVFVPLNPNLTASEVEYAFRHSGATILFHDDFAADVARAAVPEGSLRGLKALRAPADGLPALEESVVAPGDDFLIIYTSGSTGVPKAILLDHAAQVGAATALASMWGLTPEDITLVALPLGYLYGLSTGAAVGLQSGGAVAILRRFHPRDVLGGLLSHSATVFHGVPTMFSMMLEYCEQRDLRYDLSGVRAFICAGAPLPEEMQERFAKRFGKEIQNYYATTESTPVFGAFANDPRPIPKGAVGRAAPGLQVRIIRSDGTDCADNEDGEVLVRAAATMKRYLNNPEQTDAAFREGLFRTGDLGRRDSDGYFYLTGRIKDIIIRGGANISPPEVEAVLSSHPAVQDVAVVGGPDRIFGEVPIAFVVLRHGASVAQEDLIAYAEKTLSDFKVPRTIHFETELPLGLTGKFDKKALKARLQS</sequence>
<gene>
    <name evidence="4" type="ORF">MES5069_680054</name>
</gene>
<dbReference type="Pfam" id="PF00501">
    <property type="entry name" value="AMP-binding"/>
    <property type="match status" value="1"/>
</dbReference>
<dbReference type="PANTHER" id="PTHR43201">
    <property type="entry name" value="ACYL-COA SYNTHETASE"/>
    <property type="match status" value="1"/>
</dbReference>